<dbReference type="Gene3D" id="3.30.390.30">
    <property type="match status" value="1"/>
</dbReference>
<feature type="domain" description="FAD/NAD(P)-binding" evidence="4">
    <location>
        <begin position="1"/>
        <end position="287"/>
    </location>
</feature>
<dbReference type="EMBL" id="LAZR01011419">
    <property type="protein sequence ID" value="KKM61787.1"/>
    <property type="molecule type" value="Genomic_DNA"/>
</dbReference>
<protein>
    <recommendedName>
        <fullName evidence="7">Rubredoxin-like domain-containing protein</fullName>
    </recommendedName>
</protein>
<evidence type="ECO:0000256" key="3">
    <source>
        <dbReference type="ARBA" id="ARBA00022827"/>
    </source>
</evidence>
<dbReference type="GO" id="GO:0016491">
    <property type="term" value="F:oxidoreductase activity"/>
    <property type="evidence" value="ECO:0007669"/>
    <property type="project" value="InterPro"/>
</dbReference>
<dbReference type="AlphaFoldDB" id="A0A0F9LXL9"/>
<evidence type="ECO:0000313" key="6">
    <source>
        <dbReference type="EMBL" id="KKM61787.1"/>
    </source>
</evidence>
<feature type="domain" description="NADH-rubredoxin oxidoreductase C-terminal" evidence="5">
    <location>
        <begin position="320"/>
        <end position="391"/>
    </location>
</feature>
<evidence type="ECO:0008006" key="7">
    <source>
        <dbReference type="Google" id="ProtNLM"/>
    </source>
</evidence>
<dbReference type="InterPro" id="IPR050260">
    <property type="entry name" value="FAD-bd_OxRdtase"/>
</dbReference>
<sequence length="447" mass="50466">MKIVIVGNNVAGTFSAQNIRSLDDKVEINIFTQESYPYYTRVDLPELISDKTTIEKLIVFKEDWYQKKNLNLYLDKKAIQLDPKKKILYFEGESEPVSFDKLILALGSTPNIPPIKNALEMRDNKEGVFTIRNINDALETRAFIKNNGAKKAIIIGGGLLGLELANQIKDSNLDTTVVEFFPRLLPRQLDEDCGSMLKSEIENRDIKVILDAVTEEILGNEKVTGIKLKDQRVIEADIILIQAGIRPTTNLAKAGNIDTDRGIIVNEFLETSEKDIFAVGDCIQYKNQIWGIIPACIEQSKIVAASVLGLKKVEYKGTTPKNTLKIIGLELTSIGIINPSKEEKGGWDILKKADKKNCCYQKLILKDNKLKGAILFGESQALSYVYKKMEQDVDREEVKRLLELYTYGCENCGNEYDESKMDIPFKNLPEDFKCKCGQTKEGFKRKE</sequence>
<dbReference type="Pfam" id="PF07992">
    <property type="entry name" value="Pyr_redox_2"/>
    <property type="match status" value="1"/>
</dbReference>
<comment type="caution">
    <text evidence="6">The sequence shown here is derived from an EMBL/GenBank/DDBJ whole genome shotgun (WGS) entry which is preliminary data.</text>
</comment>
<keyword evidence="2" id="KW-0285">Flavoprotein</keyword>
<comment type="cofactor">
    <cofactor evidence="1">
        <name>FAD</name>
        <dbReference type="ChEBI" id="CHEBI:57692"/>
    </cofactor>
</comment>
<organism evidence="6">
    <name type="scientific">marine sediment metagenome</name>
    <dbReference type="NCBI Taxonomy" id="412755"/>
    <lineage>
        <taxon>unclassified sequences</taxon>
        <taxon>metagenomes</taxon>
        <taxon>ecological metagenomes</taxon>
    </lineage>
</organism>
<dbReference type="Gene3D" id="3.50.50.60">
    <property type="entry name" value="FAD/NAD(P)-binding domain"/>
    <property type="match status" value="2"/>
</dbReference>
<dbReference type="PRINTS" id="PR00411">
    <property type="entry name" value="PNDRDTASEI"/>
</dbReference>
<dbReference type="PANTHER" id="PTHR43429">
    <property type="entry name" value="PYRIDINE NUCLEOTIDE-DISULFIDE OXIDOREDUCTASE DOMAIN-CONTAINING"/>
    <property type="match status" value="1"/>
</dbReference>
<dbReference type="InterPro" id="IPR016156">
    <property type="entry name" value="FAD/NAD-linked_Rdtase_dimer_sf"/>
</dbReference>
<keyword evidence="3" id="KW-0274">FAD</keyword>
<dbReference type="InterPro" id="IPR041575">
    <property type="entry name" value="Rubredoxin_C"/>
</dbReference>
<evidence type="ECO:0000259" key="4">
    <source>
        <dbReference type="Pfam" id="PF07992"/>
    </source>
</evidence>
<dbReference type="InterPro" id="IPR023753">
    <property type="entry name" value="FAD/NAD-binding_dom"/>
</dbReference>
<dbReference type="InterPro" id="IPR036188">
    <property type="entry name" value="FAD/NAD-bd_sf"/>
</dbReference>
<dbReference type="Pfam" id="PF18267">
    <property type="entry name" value="Rubredoxin_C"/>
    <property type="match status" value="1"/>
</dbReference>
<dbReference type="SUPFAM" id="SSF57802">
    <property type="entry name" value="Rubredoxin-like"/>
    <property type="match status" value="1"/>
</dbReference>
<evidence type="ECO:0000256" key="1">
    <source>
        <dbReference type="ARBA" id="ARBA00001974"/>
    </source>
</evidence>
<gene>
    <name evidence="6" type="ORF">LCGC14_1528250</name>
</gene>
<evidence type="ECO:0000259" key="5">
    <source>
        <dbReference type="Pfam" id="PF18267"/>
    </source>
</evidence>
<reference evidence="6" key="1">
    <citation type="journal article" date="2015" name="Nature">
        <title>Complex archaea that bridge the gap between prokaryotes and eukaryotes.</title>
        <authorList>
            <person name="Spang A."/>
            <person name="Saw J.H."/>
            <person name="Jorgensen S.L."/>
            <person name="Zaremba-Niedzwiedzka K."/>
            <person name="Martijn J."/>
            <person name="Lind A.E."/>
            <person name="van Eijk R."/>
            <person name="Schleper C."/>
            <person name="Guy L."/>
            <person name="Ettema T.J."/>
        </authorList>
    </citation>
    <scope>NUCLEOTIDE SEQUENCE</scope>
</reference>
<name>A0A0F9LXL9_9ZZZZ</name>
<dbReference type="Gene3D" id="2.20.28.10">
    <property type="match status" value="1"/>
</dbReference>
<evidence type="ECO:0000256" key="2">
    <source>
        <dbReference type="ARBA" id="ARBA00022630"/>
    </source>
</evidence>
<dbReference type="PANTHER" id="PTHR43429:SF3">
    <property type="entry name" value="NITRITE REDUCTASE [NAD(P)H]"/>
    <property type="match status" value="1"/>
</dbReference>
<dbReference type="SUPFAM" id="SSF51905">
    <property type="entry name" value="FAD/NAD(P)-binding domain"/>
    <property type="match status" value="2"/>
</dbReference>
<proteinExistence type="predicted"/>
<accession>A0A0F9LXL9</accession>
<dbReference type="PRINTS" id="PR00368">
    <property type="entry name" value="FADPNR"/>
</dbReference>